<evidence type="ECO:0000256" key="1">
    <source>
        <dbReference type="ARBA" id="ARBA00006739"/>
    </source>
</evidence>
<sequence length="232" mass="26421">MIVIPTYNEKDNIRPLIAAIRRAVPQEAILFIDDNSPDGTASEIRSVAAQDTNITLLIRPTKQGLGTAYREVFMKVAVEGTPAYVITMDADLSHPAYKLPEMIRLLAEYPVVVGSRYTPGGAIKNWQWYRRFLSRVANLYARIAGGVPITDLTSGFVGYRTEILQKLPLETIKSEGYAFMIEMKYLVYRSHTFMKEFPITFVERREGHSKLSWRVSLEAVRFTTSILLRRLL</sequence>
<dbReference type="Pfam" id="PF00535">
    <property type="entry name" value="Glycos_transf_2"/>
    <property type="match status" value="1"/>
</dbReference>
<evidence type="ECO:0000256" key="3">
    <source>
        <dbReference type="ARBA" id="ARBA00022679"/>
    </source>
</evidence>
<keyword evidence="3" id="KW-0808">Transferase</keyword>
<keyword evidence="2" id="KW-0328">Glycosyltransferase</keyword>
<dbReference type="Gene3D" id="3.90.550.10">
    <property type="entry name" value="Spore Coat Polysaccharide Biosynthesis Protein SpsA, Chain A"/>
    <property type="match status" value="1"/>
</dbReference>
<comment type="similarity">
    <text evidence="1">Belongs to the glycosyltransferase 2 family.</text>
</comment>
<dbReference type="GO" id="GO:0009247">
    <property type="term" value="P:glycolipid biosynthetic process"/>
    <property type="evidence" value="ECO:0007669"/>
    <property type="project" value="TreeGrafter"/>
</dbReference>
<dbReference type="InterPro" id="IPR039528">
    <property type="entry name" value="DPM1-like"/>
</dbReference>
<reference evidence="5 6" key="1">
    <citation type="journal article" date="2016" name="Nat. Commun.">
        <title>Thousands of microbial genomes shed light on interconnected biogeochemical processes in an aquifer system.</title>
        <authorList>
            <person name="Anantharaman K."/>
            <person name="Brown C.T."/>
            <person name="Hug L.A."/>
            <person name="Sharon I."/>
            <person name="Castelle C.J."/>
            <person name="Probst A.J."/>
            <person name="Thomas B.C."/>
            <person name="Singh A."/>
            <person name="Wilkins M.J."/>
            <person name="Karaoz U."/>
            <person name="Brodie E.L."/>
            <person name="Williams K.H."/>
            <person name="Hubbard S.S."/>
            <person name="Banfield J.F."/>
        </authorList>
    </citation>
    <scope>NUCLEOTIDE SEQUENCE [LARGE SCALE GENOMIC DNA]</scope>
</reference>
<evidence type="ECO:0000313" key="6">
    <source>
        <dbReference type="Proteomes" id="UP000178377"/>
    </source>
</evidence>
<dbReference type="PANTHER" id="PTHR43398:SF1">
    <property type="entry name" value="DOLICHOL-PHOSPHATE MANNOSYLTRANSFERASE SUBUNIT 1"/>
    <property type="match status" value="1"/>
</dbReference>
<dbReference type="GO" id="GO:0004582">
    <property type="term" value="F:dolichyl-phosphate beta-D-mannosyltransferase activity"/>
    <property type="evidence" value="ECO:0007669"/>
    <property type="project" value="InterPro"/>
</dbReference>
<dbReference type="InterPro" id="IPR001173">
    <property type="entry name" value="Glyco_trans_2-like"/>
</dbReference>
<dbReference type="InterPro" id="IPR029044">
    <property type="entry name" value="Nucleotide-diphossugar_trans"/>
</dbReference>
<dbReference type="FunFam" id="3.90.550.10:FF:000122">
    <property type="entry name" value="Dolichol-phosphate mannosyltransferase subunit 1"/>
    <property type="match status" value="1"/>
</dbReference>
<dbReference type="AlphaFoldDB" id="A0A1F5PEI3"/>
<organism evidence="5 6">
    <name type="scientific">Candidatus Doudnabacteria bacterium RIFCSPHIGHO2_01_FULL_50_11</name>
    <dbReference type="NCBI Taxonomy" id="1817828"/>
    <lineage>
        <taxon>Bacteria</taxon>
        <taxon>Candidatus Doudnaibacteriota</taxon>
    </lineage>
</organism>
<dbReference type="CDD" id="cd06442">
    <property type="entry name" value="DPM1_like"/>
    <property type="match status" value="1"/>
</dbReference>
<evidence type="ECO:0000259" key="4">
    <source>
        <dbReference type="Pfam" id="PF00535"/>
    </source>
</evidence>
<dbReference type="Proteomes" id="UP000178377">
    <property type="component" value="Unassembled WGS sequence"/>
</dbReference>
<dbReference type="EMBL" id="MFEO01000034">
    <property type="protein sequence ID" value="OGE88347.1"/>
    <property type="molecule type" value="Genomic_DNA"/>
</dbReference>
<name>A0A1F5PEI3_9BACT</name>
<dbReference type="GO" id="GO:0016020">
    <property type="term" value="C:membrane"/>
    <property type="evidence" value="ECO:0007669"/>
    <property type="project" value="GOC"/>
</dbReference>
<feature type="domain" description="Glycosyltransferase 2-like" evidence="4">
    <location>
        <begin position="2"/>
        <end position="167"/>
    </location>
</feature>
<evidence type="ECO:0000256" key="2">
    <source>
        <dbReference type="ARBA" id="ARBA00022676"/>
    </source>
</evidence>
<dbReference type="PANTHER" id="PTHR43398">
    <property type="entry name" value="DOLICHOL-PHOSPHATE MANNOSYLTRANSFERASE SUBUNIT 1"/>
    <property type="match status" value="1"/>
</dbReference>
<dbReference type="STRING" id="1817828.A2722_03895"/>
<proteinExistence type="inferred from homology"/>
<dbReference type="SUPFAM" id="SSF53448">
    <property type="entry name" value="Nucleotide-diphospho-sugar transferases"/>
    <property type="match status" value="1"/>
</dbReference>
<protein>
    <recommendedName>
        <fullName evidence="4">Glycosyltransferase 2-like domain-containing protein</fullName>
    </recommendedName>
</protein>
<evidence type="ECO:0000313" key="5">
    <source>
        <dbReference type="EMBL" id="OGE88347.1"/>
    </source>
</evidence>
<gene>
    <name evidence="5" type="ORF">A2722_03895</name>
</gene>
<accession>A0A1F5PEI3</accession>
<comment type="caution">
    <text evidence="5">The sequence shown here is derived from an EMBL/GenBank/DDBJ whole genome shotgun (WGS) entry which is preliminary data.</text>
</comment>